<proteinExistence type="predicted"/>
<keyword evidence="2" id="KW-0732">Signal</keyword>
<feature type="chain" id="PRO_5044887646" evidence="2">
    <location>
        <begin position="19"/>
        <end position="296"/>
    </location>
</feature>
<name>A0ABD0ST40_LOXSC</name>
<dbReference type="EMBL" id="JBEDNZ010000015">
    <property type="protein sequence ID" value="KAL0828907.1"/>
    <property type="molecule type" value="Genomic_DNA"/>
</dbReference>
<feature type="region of interest" description="Disordered" evidence="1">
    <location>
        <begin position="23"/>
        <end position="44"/>
    </location>
</feature>
<comment type="caution">
    <text evidence="3">The sequence shown here is derived from an EMBL/GenBank/DDBJ whole genome shotgun (WGS) entry which is preliminary data.</text>
</comment>
<evidence type="ECO:0000256" key="1">
    <source>
        <dbReference type="SAM" id="MobiDB-lite"/>
    </source>
</evidence>
<dbReference type="Proteomes" id="UP001549921">
    <property type="component" value="Unassembled WGS sequence"/>
</dbReference>
<feature type="region of interest" description="Disordered" evidence="1">
    <location>
        <begin position="236"/>
        <end position="296"/>
    </location>
</feature>
<feature type="signal peptide" evidence="2">
    <location>
        <begin position="1"/>
        <end position="18"/>
    </location>
</feature>
<evidence type="ECO:0000256" key="2">
    <source>
        <dbReference type="SAM" id="SignalP"/>
    </source>
</evidence>
<feature type="compositionally biased region" description="Polar residues" evidence="1">
    <location>
        <begin position="236"/>
        <end position="258"/>
    </location>
</feature>
<evidence type="ECO:0000313" key="3">
    <source>
        <dbReference type="EMBL" id="KAL0828907.1"/>
    </source>
</evidence>
<evidence type="ECO:0000313" key="4">
    <source>
        <dbReference type="Proteomes" id="UP001549921"/>
    </source>
</evidence>
<protein>
    <submittedName>
        <fullName evidence="3">Uncharacterized protein</fullName>
    </submittedName>
</protein>
<dbReference type="AlphaFoldDB" id="A0ABD0ST40"/>
<dbReference type="PROSITE" id="PS51257">
    <property type="entry name" value="PROKAR_LIPOPROTEIN"/>
    <property type="match status" value="1"/>
</dbReference>
<accession>A0ABD0ST40</accession>
<organism evidence="3 4">
    <name type="scientific">Loxostege sticticalis</name>
    <name type="common">Beet webworm moth</name>
    <dbReference type="NCBI Taxonomy" id="481309"/>
    <lineage>
        <taxon>Eukaryota</taxon>
        <taxon>Metazoa</taxon>
        <taxon>Ecdysozoa</taxon>
        <taxon>Arthropoda</taxon>
        <taxon>Hexapoda</taxon>
        <taxon>Insecta</taxon>
        <taxon>Pterygota</taxon>
        <taxon>Neoptera</taxon>
        <taxon>Endopterygota</taxon>
        <taxon>Lepidoptera</taxon>
        <taxon>Glossata</taxon>
        <taxon>Ditrysia</taxon>
        <taxon>Pyraloidea</taxon>
        <taxon>Crambidae</taxon>
        <taxon>Pyraustinae</taxon>
        <taxon>Loxostege</taxon>
    </lineage>
</organism>
<feature type="compositionally biased region" description="Polar residues" evidence="1">
    <location>
        <begin position="276"/>
        <end position="296"/>
    </location>
</feature>
<reference evidence="3 4" key="1">
    <citation type="submission" date="2024-06" db="EMBL/GenBank/DDBJ databases">
        <title>A chromosome-level genome assembly of beet webworm, Loxostege sticticalis.</title>
        <authorList>
            <person name="Zhang Y."/>
        </authorList>
    </citation>
    <scope>NUCLEOTIDE SEQUENCE [LARGE SCALE GENOMIC DNA]</scope>
    <source>
        <strain evidence="3">AQ028</strain>
        <tissue evidence="3">Male pupae</tissue>
    </source>
</reference>
<gene>
    <name evidence="3" type="ORF">ABMA28_003810</name>
</gene>
<sequence length="296" mass="33055">MTKIELLVFITLVALACASESEEVEQKKRGAGKTTSLNAIPTGAQKPDYTYNIYSNPSTQQSQSPSYQSQVPNSFYPSQNSQYYTPSTQTEQAPYQQPQNYLIPPTTSSQFVPLNFIPNPGYQTKYQLVPSKATNGNFQLILQQPQSYQQPILQYPQSLLSNPGHFQHQGILNPISQGHYNVAPNYQPLQLGNSYLGQPSMFLVAQPSPSLYNNLVYPNNVQSLYNYFPNSQTKYASSYPSSSQTTEYEKSQPPQQSIAKEDNEIGIHNGEYVSAPSDNSYKNAYATSRSSSYSKL</sequence>